<dbReference type="NCBIfam" id="TIGR03364">
    <property type="entry name" value="HpnW_proposed"/>
    <property type="match status" value="1"/>
</dbReference>
<protein>
    <submittedName>
        <fullName evidence="6">FAD dependent oxidoreductase TIGR03364</fullName>
    </submittedName>
</protein>
<dbReference type="Gene3D" id="3.50.50.60">
    <property type="entry name" value="FAD/NAD(P)-binding domain"/>
    <property type="match status" value="1"/>
</dbReference>
<dbReference type="Proteomes" id="UP000198711">
    <property type="component" value="Unassembled WGS sequence"/>
</dbReference>
<evidence type="ECO:0000313" key="7">
    <source>
        <dbReference type="Proteomes" id="UP000198711"/>
    </source>
</evidence>
<comment type="cofactor">
    <cofactor evidence="1">
        <name>FAD</name>
        <dbReference type="ChEBI" id="CHEBI:57692"/>
    </cofactor>
</comment>
<comment type="similarity">
    <text evidence="2">Belongs to the DadA oxidoreductase family.</text>
</comment>
<reference evidence="6 7" key="1">
    <citation type="submission" date="2016-10" db="EMBL/GenBank/DDBJ databases">
        <authorList>
            <person name="Varghese N."/>
            <person name="Submissions S."/>
        </authorList>
    </citation>
    <scope>NUCLEOTIDE SEQUENCE [LARGE SCALE GENOMIC DNA]</scope>
    <source>
        <strain evidence="6 7">DSM 25353</strain>
    </source>
</reference>
<keyword evidence="7" id="KW-1185">Reference proteome</keyword>
<comment type="caution">
    <text evidence="6">The sequence shown here is derived from an EMBL/GenBank/DDBJ whole genome shotgun (WGS) entry which is preliminary data.</text>
</comment>
<evidence type="ECO:0000313" key="6">
    <source>
        <dbReference type="EMBL" id="SDW08158.1"/>
    </source>
</evidence>
<organism evidence="6 7">
    <name type="scientific">Hydrobacter penzbergensis</name>
    <dbReference type="NCBI Taxonomy" id="1235997"/>
    <lineage>
        <taxon>Bacteria</taxon>
        <taxon>Pseudomonadati</taxon>
        <taxon>Bacteroidota</taxon>
        <taxon>Chitinophagia</taxon>
        <taxon>Chitinophagales</taxon>
        <taxon>Chitinophagaceae</taxon>
        <taxon>Hydrobacter</taxon>
    </lineage>
</organism>
<proteinExistence type="inferred from homology"/>
<name>A0A8X8LCL7_9BACT</name>
<keyword evidence="3" id="KW-0285">Flavoprotein</keyword>
<dbReference type="EMBL" id="FNNO01000001">
    <property type="protein sequence ID" value="SDW08158.1"/>
    <property type="molecule type" value="Genomic_DNA"/>
</dbReference>
<dbReference type="InterPro" id="IPR036188">
    <property type="entry name" value="FAD/NAD-bd_sf"/>
</dbReference>
<dbReference type="AlphaFoldDB" id="A0A8X8LCL7"/>
<evidence type="ECO:0000256" key="4">
    <source>
        <dbReference type="ARBA" id="ARBA00023002"/>
    </source>
</evidence>
<dbReference type="PANTHER" id="PTHR13847:SF286">
    <property type="entry name" value="D-AMINO ACID DEHYDROGENASE"/>
    <property type="match status" value="1"/>
</dbReference>
<evidence type="ECO:0000259" key="5">
    <source>
        <dbReference type="Pfam" id="PF01266"/>
    </source>
</evidence>
<dbReference type="SUPFAM" id="SSF51905">
    <property type="entry name" value="FAD/NAD(P)-binding domain"/>
    <property type="match status" value="1"/>
</dbReference>
<accession>A0A8X8LCL7</accession>
<dbReference type="GO" id="GO:0005737">
    <property type="term" value="C:cytoplasm"/>
    <property type="evidence" value="ECO:0007669"/>
    <property type="project" value="TreeGrafter"/>
</dbReference>
<evidence type="ECO:0000256" key="3">
    <source>
        <dbReference type="ARBA" id="ARBA00022630"/>
    </source>
</evidence>
<dbReference type="Pfam" id="PF01266">
    <property type="entry name" value="DAO"/>
    <property type="match status" value="1"/>
</dbReference>
<dbReference type="InterPro" id="IPR017741">
    <property type="entry name" value="FAD-dependent_OxRdtase_HpnW"/>
</dbReference>
<evidence type="ECO:0000256" key="2">
    <source>
        <dbReference type="ARBA" id="ARBA00009410"/>
    </source>
</evidence>
<dbReference type="PANTHER" id="PTHR13847">
    <property type="entry name" value="SARCOSINE DEHYDROGENASE-RELATED"/>
    <property type="match status" value="1"/>
</dbReference>
<dbReference type="InterPro" id="IPR006076">
    <property type="entry name" value="FAD-dep_OxRdtase"/>
</dbReference>
<dbReference type="Gene3D" id="3.30.9.10">
    <property type="entry name" value="D-Amino Acid Oxidase, subunit A, domain 2"/>
    <property type="match status" value="1"/>
</dbReference>
<dbReference type="GO" id="GO:0016491">
    <property type="term" value="F:oxidoreductase activity"/>
    <property type="evidence" value="ECO:0007669"/>
    <property type="project" value="UniProtKB-KW"/>
</dbReference>
<dbReference type="RefSeq" id="WP_092721370.1">
    <property type="nucleotide sequence ID" value="NZ_FNNO01000001.1"/>
</dbReference>
<evidence type="ECO:0000256" key="1">
    <source>
        <dbReference type="ARBA" id="ARBA00001974"/>
    </source>
</evidence>
<gene>
    <name evidence="6" type="ORF">SAMN05444410_101192</name>
</gene>
<sequence>MSNKTAIVVGAGIVGLATARALSLKGYKVTLVERTQKAVGASIRNFGMLWPVGQPEGTLYKRAVRSREIWKEVADSIGLWYEDAGSLHLAHHADEWVVLQELYDTFKASGRPVELLDTDAIMRRFKGVNGNGLQGGLFSATETIVDPREAIASIPAYLEEYLDVEFIWGKQVNAITPGKVYIEGQILESDLVFICSGADFETLFPEAFSALPITKCKLQMMRFVPGSPQWRMGTSLCGGLSLIHYNSFKVAPSLGLLRKRYETEMSEYVANGIHVMISQNDKGELTVGDSHEYGHTFDPFDRAHINEMIIHYLKLFAVCDDWKLIQTWNGIYPKMTNGQTDVFLNPMQGVYIMNGLGGAGMTLSFGFAEEMIATL</sequence>
<feature type="domain" description="FAD dependent oxidoreductase" evidence="5">
    <location>
        <begin position="7"/>
        <end position="371"/>
    </location>
</feature>
<keyword evidence="4" id="KW-0560">Oxidoreductase</keyword>